<comment type="caution">
    <text evidence="10">The sequence shown here is derived from an EMBL/GenBank/DDBJ whole genome shotgun (WGS) entry which is preliminary data.</text>
</comment>
<name>A0A4U1GFB1_9SPHI</name>
<protein>
    <submittedName>
        <fullName evidence="10">SusC/RagA family TonB-linked outer membrane protein</fullName>
    </submittedName>
</protein>
<dbReference type="InterPro" id="IPR012910">
    <property type="entry name" value="Plug_dom"/>
</dbReference>
<dbReference type="NCBIfam" id="TIGR04057">
    <property type="entry name" value="SusC_RagA_signa"/>
    <property type="match status" value="1"/>
</dbReference>
<dbReference type="GO" id="GO:0009279">
    <property type="term" value="C:cell outer membrane"/>
    <property type="evidence" value="ECO:0007669"/>
    <property type="project" value="UniProtKB-SubCell"/>
</dbReference>
<dbReference type="NCBIfam" id="TIGR04056">
    <property type="entry name" value="OMP_RagA_SusC"/>
    <property type="match status" value="1"/>
</dbReference>
<dbReference type="RefSeq" id="WP_136880009.1">
    <property type="nucleotide sequence ID" value="NZ_SWDX01000003.1"/>
</dbReference>
<keyword evidence="6 7" id="KW-0998">Cell outer membrane</keyword>
<dbReference type="Gene3D" id="2.40.170.20">
    <property type="entry name" value="TonB-dependent receptor, beta-barrel domain"/>
    <property type="match status" value="1"/>
</dbReference>
<dbReference type="InterPro" id="IPR023997">
    <property type="entry name" value="TonB-dep_OMP_SusC/RagA_CS"/>
</dbReference>
<dbReference type="EMBL" id="SWDX01000003">
    <property type="protein sequence ID" value="TKC62414.1"/>
    <property type="molecule type" value="Genomic_DNA"/>
</dbReference>
<feature type="domain" description="TonB-dependent receptor plug" evidence="9">
    <location>
        <begin position="279"/>
        <end position="403"/>
    </location>
</feature>
<evidence type="ECO:0000313" key="10">
    <source>
        <dbReference type="EMBL" id="TKC62414.1"/>
    </source>
</evidence>
<evidence type="ECO:0000256" key="1">
    <source>
        <dbReference type="ARBA" id="ARBA00004571"/>
    </source>
</evidence>
<reference evidence="10 11" key="1">
    <citation type="submission" date="2019-04" db="EMBL/GenBank/DDBJ databases">
        <title>Pedobacter sp. RP-1-16 sp. nov., isolated from Arctic soil.</title>
        <authorList>
            <person name="Dahal R.H."/>
            <person name="Kim D.-U."/>
        </authorList>
    </citation>
    <scope>NUCLEOTIDE SEQUENCE [LARGE SCALE GENOMIC DNA]</scope>
    <source>
        <strain evidence="10 11">RP-1-16</strain>
    </source>
</reference>
<dbReference type="InterPro" id="IPR036942">
    <property type="entry name" value="Beta-barrel_TonB_sf"/>
</dbReference>
<dbReference type="AlphaFoldDB" id="A0A4U1GFB1"/>
<proteinExistence type="inferred from homology"/>
<dbReference type="InterPro" id="IPR037066">
    <property type="entry name" value="Plug_dom_sf"/>
</dbReference>
<dbReference type="Pfam" id="PF13715">
    <property type="entry name" value="CarbopepD_reg_2"/>
    <property type="match status" value="1"/>
</dbReference>
<keyword evidence="8" id="KW-1133">Transmembrane helix</keyword>
<dbReference type="InterPro" id="IPR008969">
    <property type="entry name" value="CarboxyPept-like_regulatory"/>
</dbReference>
<evidence type="ECO:0000256" key="5">
    <source>
        <dbReference type="ARBA" id="ARBA00023136"/>
    </source>
</evidence>
<evidence type="ECO:0000256" key="4">
    <source>
        <dbReference type="ARBA" id="ARBA00022692"/>
    </source>
</evidence>
<evidence type="ECO:0000256" key="6">
    <source>
        <dbReference type="ARBA" id="ARBA00023237"/>
    </source>
</evidence>
<accession>A0A4U1GFB1</accession>
<dbReference type="SUPFAM" id="SSF49464">
    <property type="entry name" value="Carboxypeptidase regulatory domain-like"/>
    <property type="match status" value="1"/>
</dbReference>
<comment type="similarity">
    <text evidence="7">Belongs to the TonB-dependent receptor family.</text>
</comment>
<dbReference type="InterPro" id="IPR039426">
    <property type="entry name" value="TonB-dep_rcpt-like"/>
</dbReference>
<dbReference type="Pfam" id="PF07715">
    <property type="entry name" value="Plug"/>
    <property type="match status" value="1"/>
</dbReference>
<dbReference type="Gene3D" id="2.170.130.10">
    <property type="entry name" value="TonB-dependent receptor, plug domain"/>
    <property type="match status" value="1"/>
</dbReference>
<evidence type="ECO:0000259" key="9">
    <source>
        <dbReference type="Pfam" id="PF07715"/>
    </source>
</evidence>
<feature type="transmembrane region" description="Helical" evidence="8">
    <location>
        <begin position="57"/>
        <end position="80"/>
    </location>
</feature>
<dbReference type="InterPro" id="IPR023996">
    <property type="entry name" value="TonB-dep_OMP_SusC/RagA"/>
</dbReference>
<keyword evidence="4 7" id="KW-0812">Transmembrane</keyword>
<keyword evidence="2 7" id="KW-0813">Transport</keyword>
<keyword evidence="5 7" id="KW-0472">Membrane</keyword>
<dbReference type="PROSITE" id="PS52016">
    <property type="entry name" value="TONB_DEPENDENT_REC_3"/>
    <property type="match status" value="1"/>
</dbReference>
<gene>
    <name evidence="10" type="ORF">FBD94_09350</name>
</gene>
<evidence type="ECO:0000313" key="11">
    <source>
        <dbReference type="Proteomes" id="UP000309594"/>
    </source>
</evidence>
<comment type="subcellular location">
    <subcellularLocation>
        <location evidence="1 7">Cell outer membrane</location>
        <topology evidence="1 7">Multi-pass membrane protein</topology>
    </subcellularLocation>
</comment>
<evidence type="ECO:0000256" key="7">
    <source>
        <dbReference type="PROSITE-ProRule" id="PRU01360"/>
    </source>
</evidence>
<sequence>MVCNTCGDNLTKQMYEFKSPFNGNYVHRIFKFRAVNQTNPGALIALEKYSASSVKPLLMRITLIFLFVTFTLLNVSAGLLHAQKISIHKVNVPLYEVINEIRNQTGYDFFMNMDLLKNAKPVTISMDNETLETVLAKCFDSQSLTYEIKDNKTVIVKSREIGVIDKVIALFEIRRTSTAQQQIVARGLVTDSLNKPIAGVSVAVKGKKATVFTKANGTFEIILPKPESVLTFSYIGMEPQDHSIKNPAQLIRIVLKPQARDLDNVVITGYSNIKKDSFTGNSINVTKEQLLQVGNRNVVDILQVFDPSFRVQINNLRGSDPNTMPEFYVRGRSGIGVKELDKGADLSQAALTNNPNLPIFIMDGYEVSAQRVYDFDINQIKSITILKDAAATAVYGSRAANGVIVIETVPPIPGKLRIGYNFVGTVTAPDLSDYNLMNAAQKLEAEILAGSYVIKSNLPAQNALLLTDELLRKQSQVLRGVNSDWISQPLTNEFNQKHTLNIDGGTDQVRFGVALRMDQQNGVMKQSARKRAGAGLSLEYRLKNLSVRNDINYDVVDSKNSPYGSFGDYTWKAPYDEIYDVNGVVQKNTFGWHGGATDMLNLINPLYEARNTQNYSIGNTTTMSNNLSLNWTVLDGLQIRGTLSLTKAENSNENFIDPASGRYYIDGKTDYTTIGSLDLRSGSSLGINANAFANYVKSIDNHNINLSLGVNAIENSAKSNSSRYTGFASGSQHAPNLASKIADKPFYGESKSRLFGTFLTMNYSFKDIYLFDVSTRLDGSSEFGSKSKFAPFWSLGAGLNLHKYDFVKDIPVISRARITANTGQLGKTNFPPFATKDNYSISNNWYSTGPGVSLYYMGNPTLSWEKTRTLDVIFDLGLFRDRLTFNFNYYTKNTQDLVTDINLPLSSGFPQYKGNIGEVENKGYEFRLRYDVIRQKDFTLAVYGNFASNTNKLTGISKALKAYNDLVDKEYEGYNPATGANSIPKQTKYSTPHIKYVEGGSLTSLFGMKSVGINPMDGQEIFLRKDGTITTEWNAADQVIIGELSPKGQGAFGINAGYKNITLFASFMYEYGRDEYNSTLLNKVENVDIYNRNADLRFLNDRWKQPGDIASFKNIADIAWTTRPTSRFIQRANSISLNSLSVGYMLDQKALKKLGRINMARIQVNTNNVFKISTVKQERGLEYPYARTFDLSLNLGF</sequence>
<dbReference type="SUPFAM" id="SSF56935">
    <property type="entry name" value="Porins"/>
    <property type="match status" value="1"/>
</dbReference>
<evidence type="ECO:0000256" key="8">
    <source>
        <dbReference type="SAM" id="Phobius"/>
    </source>
</evidence>
<dbReference type="Gene3D" id="2.60.40.1120">
    <property type="entry name" value="Carboxypeptidase-like, regulatory domain"/>
    <property type="match status" value="1"/>
</dbReference>
<dbReference type="Proteomes" id="UP000309594">
    <property type="component" value="Unassembled WGS sequence"/>
</dbReference>
<evidence type="ECO:0000256" key="2">
    <source>
        <dbReference type="ARBA" id="ARBA00022448"/>
    </source>
</evidence>
<evidence type="ECO:0000256" key="3">
    <source>
        <dbReference type="ARBA" id="ARBA00022452"/>
    </source>
</evidence>
<organism evidence="10 11">
    <name type="scientific">Pedobacter hiemivivus</name>
    <dbReference type="NCBI Taxonomy" id="2530454"/>
    <lineage>
        <taxon>Bacteria</taxon>
        <taxon>Pseudomonadati</taxon>
        <taxon>Bacteroidota</taxon>
        <taxon>Sphingobacteriia</taxon>
        <taxon>Sphingobacteriales</taxon>
        <taxon>Sphingobacteriaceae</taxon>
        <taxon>Pedobacter</taxon>
    </lineage>
</organism>
<keyword evidence="3 7" id="KW-1134">Transmembrane beta strand</keyword>